<gene>
    <name evidence="1" type="ORF">BU25DRAFT_495822</name>
</gene>
<reference evidence="1" key="1">
    <citation type="journal article" date="2020" name="Stud. Mycol.">
        <title>101 Dothideomycetes genomes: a test case for predicting lifestyles and emergence of pathogens.</title>
        <authorList>
            <person name="Haridas S."/>
            <person name="Albert R."/>
            <person name="Binder M."/>
            <person name="Bloem J."/>
            <person name="Labutti K."/>
            <person name="Salamov A."/>
            <person name="Andreopoulos B."/>
            <person name="Baker S."/>
            <person name="Barry K."/>
            <person name="Bills G."/>
            <person name="Bluhm B."/>
            <person name="Cannon C."/>
            <person name="Castanera R."/>
            <person name="Culley D."/>
            <person name="Daum C."/>
            <person name="Ezra D."/>
            <person name="Gonzalez J."/>
            <person name="Henrissat B."/>
            <person name="Kuo A."/>
            <person name="Liang C."/>
            <person name="Lipzen A."/>
            <person name="Lutzoni F."/>
            <person name="Magnuson J."/>
            <person name="Mondo S."/>
            <person name="Nolan M."/>
            <person name="Ohm R."/>
            <person name="Pangilinan J."/>
            <person name="Park H.-J."/>
            <person name="Ramirez L."/>
            <person name="Alfaro M."/>
            <person name="Sun H."/>
            <person name="Tritt A."/>
            <person name="Yoshinaga Y."/>
            <person name="Zwiers L.-H."/>
            <person name="Turgeon B."/>
            <person name="Goodwin S."/>
            <person name="Spatafora J."/>
            <person name="Crous P."/>
            <person name="Grigoriev I."/>
        </authorList>
    </citation>
    <scope>NUCLEOTIDE SEQUENCE</scope>
    <source>
        <strain evidence="1">CBS 525.71</strain>
    </source>
</reference>
<name>A0ACB6RJ09_9PLEO</name>
<keyword evidence="2" id="KW-1185">Reference proteome</keyword>
<dbReference type="EMBL" id="MU006756">
    <property type="protein sequence ID" value="KAF2621400.1"/>
    <property type="molecule type" value="Genomic_DNA"/>
</dbReference>
<organism evidence="1 2">
    <name type="scientific">Macroventuria anomochaeta</name>
    <dbReference type="NCBI Taxonomy" id="301207"/>
    <lineage>
        <taxon>Eukaryota</taxon>
        <taxon>Fungi</taxon>
        <taxon>Dikarya</taxon>
        <taxon>Ascomycota</taxon>
        <taxon>Pezizomycotina</taxon>
        <taxon>Dothideomycetes</taxon>
        <taxon>Pleosporomycetidae</taxon>
        <taxon>Pleosporales</taxon>
        <taxon>Pleosporineae</taxon>
        <taxon>Didymellaceae</taxon>
        <taxon>Macroventuria</taxon>
    </lineage>
</organism>
<accession>A0ACB6RJ09</accession>
<evidence type="ECO:0000313" key="2">
    <source>
        <dbReference type="Proteomes" id="UP000799754"/>
    </source>
</evidence>
<comment type="caution">
    <text evidence="1">The sequence shown here is derived from an EMBL/GenBank/DDBJ whole genome shotgun (WGS) entry which is preliminary data.</text>
</comment>
<sequence length="208" mass="22237">MSSSNYSFKTALVTGGGGGIDKALSQQVIKDGKTVIIAGRTESKLKDSAKEIGATAYYCSVTAICTFVRYVLNTGDVASIPDFVKKITKEHPDLDCLSNNAGVQRPLDVNDMETSEFTQKADQGIDINIRGPMHLALHLLPHLKSKPAALIVNVSSVLGFVPFSIIKPCLQRDKSVDALLEHGFACPIERLQCQCCGDCAADCGNGFA</sequence>
<proteinExistence type="predicted"/>
<protein>
    <submittedName>
        <fullName evidence="1">NAD(P)-binding protein</fullName>
    </submittedName>
</protein>
<evidence type="ECO:0000313" key="1">
    <source>
        <dbReference type="EMBL" id="KAF2621400.1"/>
    </source>
</evidence>
<dbReference type="Proteomes" id="UP000799754">
    <property type="component" value="Unassembled WGS sequence"/>
</dbReference>